<sequence length="239" mass="26977">RSHYWVFARKRKQALLHSKTITGATQMNPVVITSVAHGFANGDEIRIEDILGMTELNGNKYLVASQVADSFSLNDFDGTTIDGTGFTAYTSAGKVKPFSFGYADTYTFPSDYLKLHYIGNDAISDYKRKYEIQGNQVLLNNSGASTLSVGYIKDETDVTRFDPLFIILFAAELAENMAFKWTLKNSVIKRLEGILERRRAEARSVNGQDRPPVRYERSKFISARRRLRNDAGVNTIFDF</sequence>
<feature type="domain" description="Ubiquitin-activating enzyme E1 FCCH" evidence="1">
    <location>
        <begin position="33"/>
        <end position="96"/>
    </location>
</feature>
<feature type="non-terminal residue" evidence="2">
    <location>
        <position position="1"/>
    </location>
</feature>
<evidence type="ECO:0000313" key="2">
    <source>
        <dbReference type="EMBL" id="KKL17409.1"/>
    </source>
</evidence>
<dbReference type="InterPro" id="IPR032418">
    <property type="entry name" value="E1_FCCH"/>
</dbReference>
<name>A0A0F9B662_9ZZZZ</name>
<reference evidence="2" key="1">
    <citation type="journal article" date="2015" name="Nature">
        <title>Complex archaea that bridge the gap between prokaryotes and eukaryotes.</title>
        <authorList>
            <person name="Spang A."/>
            <person name="Saw J.H."/>
            <person name="Jorgensen S.L."/>
            <person name="Zaremba-Niedzwiedzka K."/>
            <person name="Martijn J."/>
            <person name="Lind A.E."/>
            <person name="van Eijk R."/>
            <person name="Schleper C."/>
            <person name="Guy L."/>
            <person name="Ettema T.J."/>
        </authorList>
    </citation>
    <scope>NUCLEOTIDE SEQUENCE</scope>
</reference>
<dbReference type="AlphaFoldDB" id="A0A0F9B662"/>
<dbReference type="EMBL" id="LAZR01039270">
    <property type="protein sequence ID" value="KKL17409.1"/>
    <property type="molecule type" value="Genomic_DNA"/>
</dbReference>
<protein>
    <recommendedName>
        <fullName evidence="1">Ubiquitin-activating enzyme E1 FCCH domain-containing protein</fullName>
    </recommendedName>
</protein>
<dbReference type="Pfam" id="PF16190">
    <property type="entry name" value="E1_FCCH"/>
    <property type="match status" value="1"/>
</dbReference>
<gene>
    <name evidence="2" type="ORF">LCGC14_2485860</name>
</gene>
<proteinExistence type="predicted"/>
<dbReference type="InterPro" id="IPR042302">
    <property type="entry name" value="E1_FCCH_sf"/>
</dbReference>
<dbReference type="Gene3D" id="2.40.30.180">
    <property type="entry name" value="Ubiquitin-activating enzyme E1, FCCH domain"/>
    <property type="match status" value="1"/>
</dbReference>
<comment type="caution">
    <text evidence="2">The sequence shown here is derived from an EMBL/GenBank/DDBJ whole genome shotgun (WGS) entry which is preliminary data.</text>
</comment>
<accession>A0A0F9B662</accession>
<evidence type="ECO:0000259" key="1">
    <source>
        <dbReference type="Pfam" id="PF16190"/>
    </source>
</evidence>
<organism evidence="2">
    <name type="scientific">marine sediment metagenome</name>
    <dbReference type="NCBI Taxonomy" id="412755"/>
    <lineage>
        <taxon>unclassified sequences</taxon>
        <taxon>metagenomes</taxon>
        <taxon>ecological metagenomes</taxon>
    </lineage>
</organism>